<reference evidence="2 3" key="1">
    <citation type="journal article" date="2022" name="Syst. Appl. Microbiol.">
        <title>Rhodopirellula aestuarii sp. nov., a novel member of the genus Rhodopirellula isolated from brackish sediments collected in the Tagus River estuary, Portugal.</title>
        <authorList>
            <person name="Vitorino I.R."/>
            <person name="Klimek D."/>
            <person name="Calusinska M."/>
            <person name="Lobo-da-Cunha A."/>
            <person name="Vasconcelos V."/>
            <person name="Lage O.M."/>
        </authorList>
    </citation>
    <scope>NUCLEOTIDE SEQUENCE [LARGE SCALE GENOMIC DNA]</scope>
    <source>
        <strain evidence="2 3">ICT_H3.1</strain>
    </source>
</reference>
<name>A0ABT0UDY9_9BACT</name>
<gene>
    <name evidence="2" type="ORF">NB063_30350</name>
</gene>
<dbReference type="Proteomes" id="UP001202961">
    <property type="component" value="Unassembled WGS sequence"/>
</dbReference>
<sequence>MADSSDRRKLPNSKVAKIGPEIVRLRNEGYTFEEIAKRLNITGGTASRAHKQFRPAENRNADNEDKNLDTGPKTPQDL</sequence>
<dbReference type="RefSeq" id="WP_250933266.1">
    <property type="nucleotide sequence ID" value="NZ_JAMQBK010000114.1"/>
</dbReference>
<evidence type="ECO:0000256" key="1">
    <source>
        <dbReference type="SAM" id="MobiDB-lite"/>
    </source>
</evidence>
<feature type="compositionally biased region" description="Basic and acidic residues" evidence="1">
    <location>
        <begin position="54"/>
        <end position="68"/>
    </location>
</feature>
<organism evidence="2 3">
    <name type="scientific">Aporhodopirellula aestuarii</name>
    <dbReference type="NCBI Taxonomy" id="2950107"/>
    <lineage>
        <taxon>Bacteria</taxon>
        <taxon>Pseudomonadati</taxon>
        <taxon>Planctomycetota</taxon>
        <taxon>Planctomycetia</taxon>
        <taxon>Pirellulales</taxon>
        <taxon>Pirellulaceae</taxon>
        <taxon>Aporhodopirellula</taxon>
    </lineage>
</organism>
<protein>
    <submittedName>
        <fullName evidence="2">Uncharacterized protein</fullName>
    </submittedName>
</protein>
<evidence type="ECO:0000313" key="3">
    <source>
        <dbReference type="Proteomes" id="UP001202961"/>
    </source>
</evidence>
<dbReference type="EMBL" id="JAMQBK010000114">
    <property type="protein sequence ID" value="MCM2374945.1"/>
    <property type="molecule type" value="Genomic_DNA"/>
</dbReference>
<keyword evidence="3" id="KW-1185">Reference proteome</keyword>
<dbReference type="Gene3D" id="1.10.10.60">
    <property type="entry name" value="Homeodomain-like"/>
    <property type="match status" value="1"/>
</dbReference>
<comment type="caution">
    <text evidence="2">The sequence shown here is derived from an EMBL/GenBank/DDBJ whole genome shotgun (WGS) entry which is preliminary data.</text>
</comment>
<evidence type="ECO:0000313" key="2">
    <source>
        <dbReference type="EMBL" id="MCM2374945.1"/>
    </source>
</evidence>
<proteinExistence type="predicted"/>
<feature type="region of interest" description="Disordered" evidence="1">
    <location>
        <begin position="41"/>
        <end position="78"/>
    </location>
</feature>
<accession>A0ABT0UDY9</accession>